<gene>
    <name evidence="5" type="ORF">DIURU_004669</name>
</gene>
<comment type="caution">
    <text evidence="5">The sequence shown here is derived from an EMBL/GenBank/DDBJ whole genome shotgun (WGS) entry which is preliminary data.</text>
</comment>
<sequence>MLFSPYLLALSAALAIRDEAKPVKFGLSKGTRQEPITSGRSFRAAPGAQESNLWVDGFFYLIDVDIGNQGQKVSVEIDTGSADLWVDKRIVQDVSTWKNLSEPYSVWYYDHTSVQGWYGTSPIWLDNGLKIDDFQWALGTNVTHNTGNFHGILGVGRVENESAKNRYPNLVQKLKDDGIIKTNGYSYYLNSKDATSGSIVFGGIDKAKIKGDVATVPLTTGTANSRFDNIHISKITGVDGEVLGENIEAFLDTGLTVSRLPPNIVDQIRAKVPNAVIDGSITWVPCELDPNLYVSFWFNDVEIKLSLNDLSIKSYNNDGKPNGKCVLGVQPTSNGVPVHLGVSTLTHAYVTINHDENVALISNVNYTDEEDIVLL</sequence>
<dbReference type="EMBL" id="SWFT01000146">
    <property type="protein sequence ID" value="KAA8898385.1"/>
    <property type="molecule type" value="Genomic_DNA"/>
</dbReference>
<dbReference type="GeneID" id="54783320"/>
<accession>A0A642UKF5</accession>
<evidence type="ECO:0000256" key="1">
    <source>
        <dbReference type="ARBA" id="ARBA00007447"/>
    </source>
</evidence>
<dbReference type="VEuPathDB" id="FungiDB:DIURU_004669"/>
<keyword evidence="6" id="KW-1185">Reference proteome</keyword>
<organism evidence="5 6">
    <name type="scientific">Diutina rugosa</name>
    <name type="common">Yeast</name>
    <name type="synonym">Candida rugosa</name>
    <dbReference type="NCBI Taxonomy" id="5481"/>
    <lineage>
        <taxon>Eukaryota</taxon>
        <taxon>Fungi</taxon>
        <taxon>Dikarya</taxon>
        <taxon>Ascomycota</taxon>
        <taxon>Saccharomycotina</taxon>
        <taxon>Pichiomycetes</taxon>
        <taxon>Debaryomycetaceae</taxon>
        <taxon>Diutina</taxon>
    </lineage>
</organism>
<dbReference type="OMA" id="VANCKAR"/>
<dbReference type="AlphaFoldDB" id="A0A642UKF5"/>
<dbReference type="Gene3D" id="2.40.70.10">
    <property type="entry name" value="Acid Proteases"/>
    <property type="match status" value="2"/>
</dbReference>
<proteinExistence type="inferred from homology"/>
<dbReference type="PANTHER" id="PTHR47966:SF65">
    <property type="entry name" value="ASPARTIC-TYPE ENDOPEPTIDASE"/>
    <property type="match status" value="1"/>
</dbReference>
<evidence type="ECO:0000313" key="6">
    <source>
        <dbReference type="Proteomes" id="UP000449547"/>
    </source>
</evidence>
<feature type="active site" evidence="3">
    <location>
        <position position="78"/>
    </location>
</feature>
<dbReference type="OrthoDB" id="771136at2759"/>
<dbReference type="PANTHER" id="PTHR47966">
    <property type="entry name" value="BETA-SITE APP-CLEAVING ENZYME, ISOFORM A-RELATED"/>
    <property type="match status" value="1"/>
</dbReference>
<dbReference type="Proteomes" id="UP000449547">
    <property type="component" value="Unassembled WGS sequence"/>
</dbReference>
<evidence type="ECO:0000313" key="5">
    <source>
        <dbReference type="EMBL" id="KAA8898385.1"/>
    </source>
</evidence>
<comment type="similarity">
    <text evidence="1">Belongs to the peptidase A1 family.</text>
</comment>
<reference evidence="5 6" key="1">
    <citation type="submission" date="2019-07" db="EMBL/GenBank/DDBJ databases">
        <title>Genome assembly of two rare yeast pathogens: Diutina rugosa and Trichomonascus ciferrii.</title>
        <authorList>
            <person name="Mixao V."/>
            <person name="Saus E."/>
            <person name="Hansen A."/>
            <person name="Lass-Flor C."/>
            <person name="Gabaldon T."/>
        </authorList>
    </citation>
    <scope>NUCLEOTIDE SEQUENCE [LARGE SCALE GENOMIC DNA]</scope>
    <source>
        <strain evidence="5 6">CBS 613</strain>
    </source>
</reference>
<keyword evidence="2" id="KW-1015">Disulfide bond</keyword>
<dbReference type="PRINTS" id="PR00792">
    <property type="entry name" value="PEPSIN"/>
</dbReference>
<dbReference type="GO" id="GO:0004190">
    <property type="term" value="F:aspartic-type endopeptidase activity"/>
    <property type="evidence" value="ECO:0007669"/>
    <property type="project" value="InterPro"/>
</dbReference>
<dbReference type="InterPro" id="IPR001461">
    <property type="entry name" value="Aspartic_peptidase_A1"/>
</dbReference>
<feature type="domain" description="Peptidase A1" evidence="4">
    <location>
        <begin position="60"/>
        <end position="362"/>
    </location>
</feature>
<dbReference type="InterPro" id="IPR033121">
    <property type="entry name" value="PEPTIDASE_A1"/>
</dbReference>
<dbReference type="RefSeq" id="XP_034010506.1">
    <property type="nucleotide sequence ID" value="XM_034157567.1"/>
</dbReference>
<dbReference type="GO" id="GO:0006508">
    <property type="term" value="P:proteolysis"/>
    <property type="evidence" value="ECO:0007669"/>
    <property type="project" value="InterPro"/>
</dbReference>
<dbReference type="Pfam" id="PF00026">
    <property type="entry name" value="Asp"/>
    <property type="match status" value="1"/>
</dbReference>
<evidence type="ECO:0000256" key="2">
    <source>
        <dbReference type="ARBA" id="ARBA00023157"/>
    </source>
</evidence>
<evidence type="ECO:0000259" key="4">
    <source>
        <dbReference type="PROSITE" id="PS51767"/>
    </source>
</evidence>
<protein>
    <recommendedName>
        <fullName evidence="4">Peptidase A1 domain-containing protein</fullName>
    </recommendedName>
</protein>
<feature type="active site" evidence="3">
    <location>
        <position position="252"/>
    </location>
</feature>
<dbReference type="PROSITE" id="PS51767">
    <property type="entry name" value="PEPTIDASE_A1"/>
    <property type="match status" value="1"/>
</dbReference>
<dbReference type="InterPro" id="IPR021109">
    <property type="entry name" value="Peptidase_aspartic_dom_sf"/>
</dbReference>
<evidence type="ECO:0000256" key="3">
    <source>
        <dbReference type="PIRSR" id="PIRSR601461-1"/>
    </source>
</evidence>
<name>A0A642UKF5_DIURU</name>
<dbReference type="SUPFAM" id="SSF50630">
    <property type="entry name" value="Acid proteases"/>
    <property type="match status" value="1"/>
</dbReference>